<proteinExistence type="predicted"/>
<evidence type="ECO:0000256" key="3">
    <source>
        <dbReference type="ARBA" id="ARBA00022989"/>
    </source>
</evidence>
<comment type="subcellular location">
    <subcellularLocation>
        <location evidence="1">Membrane</location>
        <topology evidence="1">Multi-pass membrane protein</topology>
    </subcellularLocation>
</comment>
<keyword evidence="3 6" id="KW-1133">Transmembrane helix</keyword>
<feature type="transmembrane region" description="Helical" evidence="6">
    <location>
        <begin position="314"/>
        <end position="336"/>
    </location>
</feature>
<feature type="chain" id="PRO_5029568408" evidence="7">
    <location>
        <begin position="23"/>
        <end position="525"/>
    </location>
</feature>
<evidence type="ECO:0000313" key="8">
    <source>
        <dbReference type="EMBL" id="CAD5120598.1"/>
    </source>
</evidence>
<dbReference type="GO" id="GO:0022857">
    <property type="term" value="F:transmembrane transporter activity"/>
    <property type="evidence" value="ECO:0007669"/>
    <property type="project" value="TreeGrafter"/>
</dbReference>
<dbReference type="SUPFAM" id="SSF82866">
    <property type="entry name" value="Multidrug efflux transporter AcrB transmembrane domain"/>
    <property type="match status" value="1"/>
</dbReference>
<evidence type="ECO:0000256" key="1">
    <source>
        <dbReference type="ARBA" id="ARBA00004141"/>
    </source>
</evidence>
<feature type="signal peptide" evidence="7">
    <location>
        <begin position="1"/>
        <end position="22"/>
    </location>
</feature>
<keyword evidence="5" id="KW-0325">Glycoprotein</keyword>
<reference evidence="8 9" key="1">
    <citation type="submission" date="2020-08" db="EMBL/GenBank/DDBJ databases">
        <authorList>
            <person name="Hejnol A."/>
        </authorList>
    </citation>
    <scope>NUCLEOTIDE SEQUENCE [LARGE SCALE GENOMIC DNA]</scope>
</reference>
<feature type="transmembrane region" description="Helical" evidence="6">
    <location>
        <begin position="448"/>
        <end position="476"/>
    </location>
</feature>
<organism evidence="8 9">
    <name type="scientific">Dimorphilus gyrociliatus</name>
    <dbReference type="NCBI Taxonomy" id="2664684"/>
    <lineage>
        <taxon>Eukaryota</taxon>
        <taxon>Metazoa</taxon>
        <taxon>Spiralia</taxon>
        <taxon>Lophotrochozoa</taxon>
        <taxon>Annelida</taxon>
        <taxon>Polychaeta</taxon>
        <taxon>Polychaeta incertae sedis</taxon>
        <taxon>Dinophilidae</taxon>
        <taxon>Dimorphilus</taxon>
    </lineage>
</organism>
<keyword evidence="2 6" id="KW-0812">Transmembrane</keyword>
<feature type="transmembrane region" description="Helical" evidence="6">
    <location>
        <begin position="417"/>
        <end position="436"/>
    </location>
</feature>
<sequence>MTTFGLLFNLLLALTWTPMTLCIHQIYIKPIKYRLTPDSIKAICRYKLKVELVKLSEKIAQLVSKLIFKFRYIWIGLYLMCGIGSCYILLWGRPLKLSDRKRQLLFSENNLLEKYQDLRGKVDTYKMPLAFVWGIVEDVKSYPFLKPLDKISGKVDKRIDVFNPETVRDLQLFCYSLRKEFNITNYPCLIDTLLKYGSRECSRLPLTFSPDCCNWKLLNGYKFFENCYERQLNFLIENKLLGHQLGNFAHGDNYSSSIFSYSFITNQDFTPAYNEIAQFYRKVQAFWVKNSKKGKLRYGFFWSKFELFDLQRTLLTGVGSSLAIALSGTAIVLILSTRKLCISVISITSLASSVLITISVLALMNWKIGVSDTVCLALGAGLSVDFILHISVLQAKLDTSNLTDQPFYRVQATVDRIGMAVCLAALTSIGTSLISYCTDIHALRRFSLMIFISVAMGCISALVMLCLFSILLTLSWKNILAKLFVYCHGCGGHKYRRDYCYSPTKSILIEDQEKEQEEVIELVQT</sequence>
<feature type="transmembrane region" description="Helical" evidence="6">
    <location>
        <begin position="375"/>
        <end position="397"/>
    </location>
</feature>
<keyword evidence="7" id="KW-0732">Signal</keyword>
<dbReference type="PANTHER" id="PTHR45951">
    <property type="entry name" value="PROTEIN DISPATCHED-RELATED"/>
    <property type="match status" value="1"/>
</dbReference>
<evidence type="ECO:0000256" key="7">
    <source>
        <dbReference type="SAM" id="SignalP"/>
    </source>
</evidence>
<protein>
    <submittedName>
        <fullName evidence="8">Uncharacterized protein</fullName>
    </submittedName>
</protein>
<dbReference type="Gene3D" id="1.20.1640.10">
    <property type="entry name" value="Multidrug efflux transporter AcrB transmembrane domain"/>
    <property type="match status" value="1"/>
</dbReference>
<gene>
    <name evidence="8" type="ORF">DGYR_LOCUS8677</name>
</gene>
<dbReference type="EMBL" id="CAJFCJ010000012">
    <property type="protein sequence ID" value="CAD5120598.1"/>
    <property type="molecule type" value="Genomic_DNA"/>
</dbReference>
<evidence type="ECO:0000256" key="6">
    <source>
        <dbReference type="SAM" id="Phobius"/>
    </source>
</evidence>
<feature type="transmembrane region" description="Helical" evidence="6">
    <location>
        <begin position="72"/>
        <end position="92"/>
    </location>
</feature>
<evidence type="ECO:0000313" key="9">
    <source>
        <dbReference type="Proteomes" id="UP000549394"/>
    </source>
</evidence>
<dbReference type="GO" id="GO:0016020">
    <property type="term" value="C:membrane"/>
    <property type="evidence" value="ECO:0007669"/>
    <property type="project" value="UniProtKB-SubCell"/>
</dbReference>
<comment type="caution">
    <text evidence="8">The sequence shown here is derived from an EMBL/GenBank/DDBJ whole genome shotgun (WGS) entry which is preliminary data.</text>
</comment>
<dbReference type="GO" id="GO:0007224">
    <property type="term" value="P:smoothened signaling pathway"/>
    <property type="evidence" value="ECO:0007669"/>
    <property type="project" value="TreeGrafter"/>
</dbReference>
<keyword evidence="4 6" id="KW-0472">Membrane</keyword>
<accession>A0A7I8VYF5</accession>
<dbReference type="AlphaFoldDB" id="A0A7I8VYF5"/>
<dbReference type="InterPro" id="IPR052081">
    <property type="entry name" value="Dispatched_Hh_regulator"/>
</dbReference>
<evidence type="ECO:0000256" key="5">
    <source>
        <dbReference type="ARBA" id="ARBA00023180"/>
    </source>
</evidence>
<evidence type="ECO:0000256" key="4">
    <source>
        <dbReference type="ARBA" id="ARBA00023136"/>
    </source>
</evidence>
<feature type="transmembrane region" description="Helical" evidence="6">
    <location>
        <begin position="342"/>
        <end position="363"/>
    </location>
</feature>
<dbReference type="Proteomes" id="UP000549394">
    <property type="component" value="Unassembled WGS sequence"/>
</dbReference>
<dbReference type="OrthoDB" id="193905at2759"/>
<dbReference type="PANTHER" id="PTHR45951:SF3">
    <property type="entry name" value="PROTEIN DISPATCHED"/>
    <property type="match status" value="1"/>
</dbReference>
<keyword evidence="9" id="KW-1185">Reference proteome</keyword>
<name>A0A7I8VYF5_9ANNE</name>
<evidence type="ECO:0000256" key="2">
    <source>
        <dbReference type="ARBA" id="ARBA00022692"/>
    </source>
</evidence>